<dbReference type="PANTHER" id="PTHR23226:SF416">
    <property type="entry name" value="FI01424P"/>
    <property type="match status" value="1"/>
</dbReference>
<keyword evidence="3" id="KW-0479">Metal-binding</keyword>
<dbReference type="FunFam" id="3.30.160.60:FF:000097">
    <property type="entry name" value="Zinc finger protein"/>
    <property type="match status" value="1"/>
</dbReference>
<evidence type="ECO:0000256" key="10">
    <source>
        <dbReference type="ARBA" id="ARBA00023242"/>
    </source>
</evidence>
<dbReference type="PROSITE" id="PS00028">
    <property type="entry name" value="ZINC_FINGER_C2H2_1"/>
    <property type="match status" value="6"/>
</dbReference>
<dbReference type="GO" id="GO:0048598">
    <property type="term" value="P:embryonic morphogenesis"/>
    <property type="evidence" value="ECO:0007669"/>
    <property type="project" value="UniProtKB-ARBA"/>
</dbReference>
<keyword evidence="4" id="KW-0677">Repeat</keyword>
<evidence type="ECO:0000256" key="7">
    <source>
        <dbReference type="ARBA" id="ARBA00023015"/>
    </source>
</evidence>
<keyword evidence="9" id="KW-0804">Transcription</keyword>
<evidence type="ECO:0000256" key="11">
    <source>
        <dbReference type="PROSITE-ProRule" id="PRU00042"/>
    </source>
</evidence>
<feature type="domain" description="C2H2-type" evidence="13">
    <location>
        <begin position="315"/>
        <end position="341"/>
    </location>
</feature>
<dbReference type="Gene3D" id="3.30.160.60">
    <property type="entry name" value="Classic Zinc Finger"/>
    <property type="match status" value="6"/>
</dbReference>
<dbReference type="FunFam" id="3.30.160.60:FF:000100">
    <property type="entry name" value="Zinc finger 45-like"/>
    <property type="match status" value="1"/>
</dbReference>
<name>A0AAD8E9D9_DIPPU</name>
<feature type="domain" description="C2H2-type" evidence="13">
    <location>
        <begin position="147"/>
        <end position="174"/>
    </location>
</feature>
<keyword evidence="5 11" id="KW-0863">Zinc-finger</keyword>
<comment type="function">
    <text evidence="1">May be involved in transcriptional regulation.</text>
</comment>
<evidence type="ECO:0000256" key="8">
    <source>
        <dbReference type="ARBA" id="ARBA00023125"/>
    </source>
</evidence>
<dbReference type="InterPro" id="IPR036236">
    <property type="entry name" value="Znf_C2H2_sf"/>
</dbReference>
<keyword evidence="8" id="KW-0238">DNA-binding</keyword>
<evidence type="ECO:0000313" key="15">
    <source>
        <dbReference type="Proteomes" id="UP001233999"/>
    </source>
</evidence>
<evidence type="ECO:0000256" key="2">
    <source>
        <dbReference type="ARBA" id="ARBA00004123"/>
    </source>
</evidence>
<accession>A0AAD8E9D9</accession>
<dbReference type="AlphaFoldDB" id="A0AAD8E9D9"/>
<dbReference type="SMART" id="SM00355">
    <property type="entry name" value="ZnF_C2H2"/>
    <property type="match status" value="6"/>
</dbReference>
<evidence type="ECO:0000256" key="5">
    <source>
        <dbReference type="ARBA" id="ARBA00022771"/>
    </source>
</evidence>
<evidence type="ECO:0000313" key="14">
    <source>
        <dbReference type="EMBL" id="KAJ9581726.1"/>
    </source>
</evidence>
<dbReference type="GO" id="GO:0005634">
    <property type="term" value="C:nucleus"/>
    <property type="evidence" value="ECO:0007669"/>
    <property type="project" value="UniProtKB-SubCell"/>
</dbReference>
<dbReference type="GO" id="GO:0000978">
    <property type="term" value="F:RNA polymerase II cis-regulatory region sequence-specific DNA binding"/>
    <property type="evidence" value="ECO:0007669"/>
    <property type="project" value="TreeGrafter"/>
</dbReference>
<keyword evidence="7" id="KW-0805">Transcription regulation</keyword>
<reference evidence="14" key="1">
    <citation type="journal article" date="2023" name="IScience">
        <title>Live-bearing cockroach genome reveals convergent evolutionary mechanisms linked to viviparity in insects and beyond.</title>
        <authorList>
            <person name="Fouks B."/>
            <person name="Harrison M.C."/>
            <person name="Mikhailova A.A."/>
            <person name="Marchal E."/>
            <person name="English S."/>
            <person name="Carruthers M."/>
            <person name="Jennings E.C."/>
            <person name="Chiamaka E.L."/>
            <person name="Frigard R.A."/>
            <person name="Pippel M."/>
            <person name="Attardo G.M."/>
            <person name="Benoit J.B."/>
            <person name="Bornberg-Bauer E."/>
            <person name="Tobe S.S."/>
        </authorList>
    </citation>
    <scope>NUCLEOTIDE SEQUENCE</scope>
    <source>
        <strain evidence="14">Stay&amp;Tobe</strain>
    </source>
</reference>
<feature type="domain" description="C2H2-type" evidence="13">
    <location>
        <begin position="175"/>
        <end position="202"/>
    </location>
</feature>
<keyword evidence="12" id="KW-0472">Membrane</keyword>
<gene>
    <name evidence="14" type="ORF">L9F63_023093</name>
</gene>
<evidence type="ECO:0000256" key="1">
    <source>
        <dbReference type="ARBA" id="ARBA00003767"/>
    </source>
</evidence>
<keyword evidence="10" id="KW-0539">Nucleus</keyword>
<keyword evidence="12" id="KW-0812">Transmembrane</keyword>
<evidence type="ECO:0000256" key="9">
    <source>
        <dbReference type="ARBA" id="ARBA00023163"/>
    </source>
</evidence>
<feature type="domain" description="C2H2-type" evidence="13">
    <location>
        <begin position="259"/>
        <end position="286"/>
    </location>
</feature>
<dbReference type="FunFam" id="3.30.160.60:FF:000624">
    <property type="entry name" value="zinc finger protein 697"/>
    <property type="match status" value="1"/>
</dbReference>
<sequence length="341" mass="39745">MTCQFFIKHEDHIALNETNPQEMTVQIKSEAEEEISNNWVKLESFPPDNPVSSYETKQEVGKTEEQFENFQESPEGNVQEFEHNAVNIEEDKYSGFLSPANSSKTGDNDFICNFCDRPFKCPNCNNSFTCKSHLTRHLYIHSNEERFKCSNCNKSFTQKSSLIRHLSLHSNEKPFGCPVCNKSFSQKYHVESHLNVHSKENLRNVLFVICHFLVNLYLLSISLPTVMKTFTNMLFVVCHLLGNQCLIQHLVFHSNEKPFTCTFCNKSFSRKQQYNYHLNIHRDEKPFKCTLCSRSFARKSVLTEHLYTHSNDKCFKCTFCNKSFAQKSTLSAHIRIHNNNF</sequence>
<comment type="subcellular location">
    <subcellularLocation>
        <location evidence="2">Nucleus</location>
    </subcellularLocation>
</comment>
<dbReference type="FunFam" id="3.30.160.60:FF:001755">
    <property type="entry name" value="Zinc finger protein 989"/>
    <property type="match status" value="1"/>
</dbReference>
<dbReference type="EMBL" id="JASPKZ010007847">
    <property type="protein sequence ID" value="KAJ9581726.1"/>
    <property type="molecule type" value="Genomic_DNA"/>
</dbReference>
<dbReference type="PROSITE" id="PS50157">
    <property type="entry name" value="ZINC_FINGER_C2H2_2"/>
    <property type="match status" value="6"/>
</dbReference>
<keyword evidence="12" id="KW-1133">Transmembrane helix</keyword>
<dbReference type="FunFam" id="3.30.160.60:FF:000065">
    <property type="entry name" value="B-cell CLL/lymphoma 6, member B"/>
    <property type="match status" value="1"/>
</dbReference>
<evidence type="ECO:0000259" key="13">
    <source>
        <dbReference type="PROSITE" id="PS50157"/>
    </source>
</evidence>
<evidence type="ECO:0000256" key="3">
    <source>
        <dbReference type="ARBA" id="ARBA00022723"/>
    </source>
</evidence>
<keyword evidence="6" id="KW-0862">Zinc</keyword>
<dbReference type="GO" id="GO:0008270">
    <property type="term" value="F:zinc ion binding"/>
    <property type="evidence" value="ECO:0007669"/>
    <property type="project" value="UniProtKB-KW"/>
</dbReference>
<evidence type="ECO:0000256" key="6">
    <source>
        <dbReference type="ARBA" id="ARBA00022833"/>
    </source>
</evidence>
<reference evidence="14" key="2">
    <citation type="submission" date="2023-05" db="EMBL/GenBank/DDBJ databases">
        <authorList>
            <person name="Fouks B."/>
        </authorList>
    </citation>
    <scope>NUCLEOTIDE SEQUENCE</scope>
    <source>
        <strain evidence="14">Stay&amp;Tobe</strain>
        <tissue evidence="14">Testes</tissue>
    </source>
</reference>
<feature type="transmembrane region" description="Helical" evidence="12">
    <location>
        <begin position="205"/>
        <end position="227"/>
    </location>
</feature>
<dbReference type="Pfam" id="PF00096">
    <property type="entry name" value="zf-C2H2"/>
    <property type="match status" value="5"/>
</dbReference>
<organism evidence="14 15">
    <name type="scientific">Diploptera punctata</name>
    <name type="common">Pacific beetle cockroach</name>
    <dbReference type="NCBI Taxonomy" id="6984"/>
    <lineage>
        <taxon>Eukaryota</taxon>
        <taxon>Metazoa</taxon>
        <taxon>Ecdysozoa</taxon>
        <taxon>Arthropoda</taxon>
        <taxon>Hexapoda</taxon>
        <taxon>Insecta</taxon>
        <taxon>Pterygota</taxon>
        <taxon>Neoptera</taxon>
        <taxon>Polyneoptera</taxon>
        <taxon>Dictyoptera</taxon>
        <taxon>Blattodea</taxon>
        <taxon>Blaberoidea</taxon>
        <taxon>Blaberidae</taxon>
        <taxon>Diplopterinae</taxon>
        <taxon>Diploptera</taxon>
    </lineage>
</organism>
<feature type="domain" description="C2H2-type" evidence="13">
    <location>
        <begin position="287"/>
        <end position="314"/>
    </location>
</feature>
<dbReference type="PANTHER" id="PTHR23226">
    <property type="entry name" value="ZINC FINGER AND SCAN DOMAIN-CONTAINING"/>
    <property type="match status" value="1"/>
</dbReference>
<dbReference type="InterPro" id="IPR013087">
    <property type="entry name" value="Znf_C2H2_type"/>
</dbReference>
<evidence type="ECO:0000256" key="12">
    <source>
        <dbReference type="SAM" id="Phobius"/>
    </source>
</evidence>
<keyword evidence="15" id="KW-1185">Reference proteome</keyword>
<protein>
    <recommendedName>
        <fullName evidence="13">C2H2-type domain-containing protein</fullName>
    </recommendedName>
</protein>
<feature type="domain" description="C2H2-type" evidence="13">
    <location>
        <begin position="119"/>
        <end position="146"/>
    </location>
</feature>
<comment type="caution">
    <text evidence="14">The sequence shown here is derived from an EMBL/GenBank/DDBJ whole genome shotgun (WGS) entry which is preliminary data.</text>
</comment>
<dbReference type="GO" id="GO:0000981">
    <property type="term" value="F:DNA-binding transcription factor activity, RNA polymerase II-specific"/>
    <property type="evidence" value="ECO:0007669"/>
    <property type="project" value="TreeGrafter"/>
</dbReference>
<proteinExistence type="predicted"/>
<dbReference type="Proteomes" id="UP001233999">
    <property type="component" value="Unassembled WGS sequence"/>
</dbReference>
<dbReference type="FunFam" id="3.30.160.60:FF:000303">
    <property type="entry name" value="Zinc finger protein 41"/>
    <property type="match status" value="1"/>
</dbReference>
<evidence type="ECO:0000256" key="4">
    <source>
        <dbReference type="ARBA" id="ARBA00022737"/>
    </source>
</evidence>
<dbReference type="SUPFAM" id="SSF57667">
    <property type="entry name" value="beta-beta-alpha zinc fingers"/>
    <property type="match status" value="4"/>
</dbReference>